<dbReference type="InterPro" id="IPR023801">
    <property type="entry name" value="His_deacetylse_dom"/>
</dbReference>
<dbReference type="PRINTS" id="PR01270">
    <property type="entry name" value="HDASUPER"/>
</dbReference>
<organism evidence="3 4">
    <name type="scientific">Methylobacterium planeticum</name>
    <dbReference type="NCBI Taxonomy" id="2615211"/>
    <lineage>
        <taxon>Bacteria</taxon>
        <taxon>Pseudomonadati</taxon>
        <taxon>Pseudomonadota</taxon>
        <taxon>Alphaproteobacteria</taxon>
        <taxon>Hyphomicrobiales</taxon>
        <taxon>Methylobacteriaceae</taxon>
        <taxon>Methylobacterium</taxon>
    </lineage>
</organism>
<accession>A0A6N6MP10</accession>
<dbReference type="GO" id="GO:0040029">
    <property type="term" value="P:epigenetic regulation of gene expression"/>
    <property type="evidence" value="ECO:0007669"/>
    <property type="project" value="TreeGrafter"/>
</dbReference>
<dbReference type="CDD" id="cd11599">
    <property type="entry name" value="HDAC_classII_2"/>
    <property type="match status" value="1"/>
</dbReference>
<dbReference type="Gene3D" id="3.40.800.20">
    <property type="entry name" value="Histone deacetylase domain"/>
    <property type="match status" value="1"/>
</dbReference>
<comment type="caution">
    <text evidence="3">The sequence shown here is derived from an EMBL/GenBank/DDBJ whole genome shotgun (WGS) entry which is preliminary data.</text>
</comment>
<dbReference type="PANTHER" id="PTHR10625">
    <property type="entry name" value="HISTONE DEACETYLASE HDAC1-RELATED"/>
    <property type="match status" value="1"/>
</dbReference>
<gene>
    <name evidence="3" type="ORF">F6X51_23230</name>
</gene>
<evidence type="ECO:0000313" key="4">
    <source>
        <dbReference type="Proteomes" id="UP000441523"/>
    </source>
</evidence>
<dbReference type="AlphaFoldDB" id="A0A6N6MP10"/>
<reference evidence="3 4" key="1">
    <citation type="submission" date="2019-09" db="EMBL/GenBank/DDBJ databases">
        <title>YIM 132548 draft genome.</title>
        <authorList>
            <person name="Jiang L."/>
        </authorList>
    </citation>
    <scope>NUCLEOTIDE SEQUENCE [LARGE SCALE GENOMIC DNA]</scope>
    <source>
        <strain evidence="3 4">YIM 132548</strain>
    </source>
</reference>
<evidence type="ECO:0000259" key="2">
    <source>
        <dbReference type="Pfam" id="PF00850"/>
    </source>
</evidence>
<dbReference type="RefSeq" id="WP_150966056.1">
    <property type="nucleotide sequence ID" value="NZ_VZZJ01000030.1"/>
</dbReference>
<dbReference type="InterPro" id="IPR023696">
    <property type="entry name" value="Ureohydrolase_dom_sf"/>
</dbReference>
<evidence type="ECO:0000313" key="3">
    <source>
        <dbReference type="EMBL" id="KAB1070201.1"/>
    </source>
</evidence>
<dbReference type="Proteomes" id="UP000441523">
    <property type="component" value="Unassembled WGS sequence"/>
</dbReference>
<proteinExistence type="inferred from homology"/>
<dbReference type="InterPro" id="IPR000286">
    <property type="entry name" value="HDACs"/>
</dbReference>
<dbReference type="GO" id="GO:0004407">
    <property type="term" value="F:histone deacetylase activity"/>
    <property type="evidence" value="ECO:0007669"/>
    <property type="project" value="TreeGrafter"/>
</dbReference>
<dbReference type="PANTHER" id="PTHR10625:SF10">
    <property type="entry name" value="HISTONE DEACETYLASE HDAC1"/>
    <property type="match status" value="1"/>
</dbReference>
<dbReference type="Pfam" id="PF00850">
    <property type="entry name" value="Hist_deacetyl"/>
    <property type="match status" value="1"/>
</dbReference>
<dbReference type="SUPFAM" id="SSF52768">
    <property type="entry name" value="Arginase/deacetylase"/>
    <property type="match status" value="1"/>
</dbReference>
<sequence>MPTLLLTHPAFLRHEPGGAHPERPARMRAIDEALAGPEFAGLQREAAPLREDAEARILLAHSARHLDRVRAARDAASARDAAQPQRLDPDTVMSAGSWEAALRGVGAGLRAVDAVMDRGSGLANAFCQVRPPGHHAEHDRAMGFCLFSNVAIAAHYARAKHGAERVAVVDFDVHHGNGTQEIFWADRDLFYGSTHQMPWFPGTGAVSEQGVGNIWNAPLRAGDGGEVFREAVRSRILPALDAFRPDLILVSAGFDAHADDPLGRLRLGAADFTWVTDALVEAARRHCGGRLVSMLEGGYLLPALAQSAAAHVRALSQGA</sequence>
<dbReference type="EMBL" id="VZZJ01000030">
    <property type="protein sequence ID" value="KAB1070201.1"/>
    <property type="molecule type" value="Genomic_DNA"/>
</dbReference>
<feature type="domain" description="Histone deacetylase" evidence="2">
    <location>
        <begin position="20"/>
        <end position="315"/>
    </location>
</feature>
<dbReference type="InterPro" id="IPR037138">
    <property type="entry name" value="His_deacetylse_dom_sf"/>
</dbReference>
<evidence type="ECO:0000256" key="1">
    <source>
        <dbReference type="ARBA" id="ARBA00005947"/>
    </source>
</evidence>
<name>A0A6N6MP10_9HYPH</name>
<comment type="similarity">
    <text evidence="1">Belongs to the histone deacetylase family.</text>
</comment>
<keyword evidence="4" id="KW-1185">Reference proteome</keyword>
<protein>
    <submittedName>
        <fullName evidence="3">Histone deacetylase family protein</fullName>
    </submittedName>
</protein>